<protein>
    <submittedName>
        <fullName evidence="3">Uncharacterized protein</fullName>
    </submittedName>
</protein>
<keyword evidence="2" id="KW-1133">Transmembrane helix</keyword>
<evidence type="ECO:0000256" key="2">
    <source>
        <dbReference type="SAM" id="Phobius"/>
    </source>
</evidence>
<keyword evidence="2" id="KW-0472">Membrane</keyword>
<sequence>MDHRQQSQRHRFDELLATRELPCDRDHLMQWAQRRRCRVKANSTCHIAAVVFVVVLAVVLVLVLVLVAVLVTVLVVVFVGAVDGWDADGGIRGERSVGVGDAGDQPTWRRRHR</sequence>
<accession>A0A4P9WRW3</accession>
<evidence type="ECO:0000256" key="1">
    <source>
        <dbReference type="SAM" id="MobiDB-lite"/>
    </source>
</evidence>
<evidence type="ECO:0000313" key="4">
    <source>
        <dbReference type="Proteomes" id="UP000268535"/>
    </source>
</evidence>
<proteinExistence type="predicted"/>
<dbReference type="AlphaFoldDB" id="A0A4P9WRW3"/>
<gene>
    <name evidence="3" type="ORF">CAUPRSCDRAFT_12928</name>
</gene>
<feature type="transmembrane region" description="Helical" evidence="2">
    <location>
        <begin position="45"/>
        <end position="78"/>
    </location>
</feature>
<dbReference type="Proteomes" id="UP000268535">
    <property type="component" value="Unassembled WGS sequence"/>
</dbReference>
<organism evidence="3 4">
    <name type="scientific">Caulochytrium protostelioides</name>
    <dbReference type="NCBI Taxonomy" id="1555241"/>
    <lineage>
        <taxon>Eukaryota</taxon>
        <taxon>Fungi</taxon>
        <taxon>Fungi incertae sedis</taxon>
        <taxon>Chytridiomycota</taxon>
        <taxon>Chytridiomycota incertae sedis</taxon>
        <taxon>Chytridiomycetes</taxon>
        <taxon>Caulochytriales</taxon>
        <taxon>Caulochytriaceae</taxon>
        <taxon>Caulochytrium</taxon>
    </lineage>
</organism>
<evidence type="ECO:0000313" key="3">
    <source>
        <dbReference type="EMBL" id="RKO95372.1"/>
    </source>
</evidence>
<dbReference type="EMBL" id="ML011977">
    <property type="protein sequence ID" value="RKO95372.1"/>
    <property type="molecule type" value="Genomic_DNA"/>
</dbReference>
<feature type="region of interest" description="Disordered" evidence="1">
    <location>
        <begin position="85"/>
        <end position="113"/>
    </location>
</feature>
<keyword evidence="2" id="KW-0812">Transmembrane</keyword>
<reference evidence="4" key="1">
    <citation type="journal article" date="2018" name="Nat. Microbiol.">
        <title>Leveraging single-cell genomics to expand the fungal tree of life.</title>
        <authorList>
            <person name="Ahrendt S.R."/>
            <person name="Quandt C.A."/>
            <person name="Ciobanu D."/>
            <person name="Clum A."/>
            <person name="Salamov A."/>
            <person name="Andreopoulos B."/>
            <person name="Cheng J.F."/>
            <person name="Woyke T."/>
            <person name="Pelin A."/>
            <person name="Henrissat B."/>
            <person name="Reynolds N.K."/>
            <person name="Benny G.L."/>
            <person name="Smith M.E."/>
            <person name="James T.Y."/>
            <person name="Grigoriev I.V."/>
        </authorList>
    </citation>
    <scope>NUCLEOTIDE SEQUENCE [LARGE SCALE GENOMIC DNA]</scope>
    <source>
        <strain evidence="4">ATCC 52028</strain>
    </source>
</reference>
<name>A0A4P9WRW3_9FUNG</name>